<evidence type="ECO:0000313" key="7">
    <source>
        <dbReference type="EMBL" id="APG27353.1"/>
    </source>
</evidence>
<dbReference type="InterPro" id="IPR011034">
    <property type="entry name" value="Formyl_transferase-like_C_sf"/>
</dbReference>
<accession>A0A1L3GN34</accession>
<feature type="domain" description="Formyl transferase C-terminal" evidence="6">
    <location>
        <begin position="200"/>
        <end position="281"/>
    </location>
</feature>
<gene>
    <name evidence="7" type="ORF">A7E78_05540</name>
</gene>
<evidence type="ECO:0000259" key="6">
    <source>
        <dbReference type="Pfam" id="PF02911"/>
    </source>
</evidence>
<name>A0A1L3GN34_9BACT</name>
<dbReference type="Pfam" id="PF00551">
    <property type="entry name" value="Formyl_trans_N"/>
    <property type="match status" value="1"/>
</dbReference>
<reference evidence="7 8" key="1">
    <citation type="journal article" date="2017" name="Genome Announc.">
        <title>Complete Genome Sequences of Two Acetylene-Fermenting Pelobacter acetylenicus Strains.</title>
        <authorList>
            <person name="Sutton J.M."/>
            <person name="Baesman S.M."/>
            <person name="Fierst J.L."/>
            <person name="Poret-Peterson A.T."/>
            <person name="Oremland R.S."/>
            <person name="Dunlap D.S."/>
            <person name="Akob D.M."/>
        </authorList>
    </citation>
    <scope>NUCLEOTIDE SEQUENCE [LARGE SCALE GENOMIC DNA]</scope>
    <source>
        <strain evidence="7 8">SFB93</strain>
    </source>
</reference>
<evidence type="ECO:0000313" key="8">
    <source>
        <dbReference type="Proteomes" id="UP000182517"/>
    </source>
</evidence>
<organism evidence="7 8">
    <name type="scientific">Syntrophotalea acetylenivorans</name>
    <dbReference type="NCBI Taxonomy" id="1842532"/>
    <lineage>
        <taxon>Bacteria</taxon>
        <taxon>Pseudomonadati</taxon>
        <taxon>Thermodesulfobacteriota</taxon>
        <taxon>Desulfuromonadia</taxon>
        <taxon>Desulfuromonadales</taxon>
        <taxon>Syntrophotaleaceae</taxon>
        <taxon>Syntrophotalea</taxon>
    </lineage>
</organism>
<dbReference type="STRING" id="1842532.A7E78_05540"/>
<dbReference type="RefSeq" id="WP_072283320.1">
    <property type="nucleotide sequence ID" value="NZ_CP015519.1"/>
</dbReference>
<dbReference type="PANTHER" id="PTHR11138">
    <property type="entry name" value="METHIONYL-TRNA FORMYLTRANSFERASE"/>
    <property type="match status" value="1"/>
</dbReference>
<keyword evidence="4" id="KW-0648">Protein biosynthesis</keyword>
<sequence>MKILYFGDADWGAAALRELVRRGHDLLGVVLRKNPTDGELEATARQLDLPIFQPQRCNDPEFLATIRSLSPELNLSVSYDQILRPPILETAPLGFVNFHAGMLPWYRGRSVINWAIINGETQIGLTAHFVDEGIDTGDIILQKSLPVTWTDTYAEVMERMIASFPGLVVDTVELLASGHFDRRPQAHLPGSYFPQRGPGDEWIDWNDTSSNIYNKIRGITTPGPGARTFLDGQPMILWRASYDLSWPKYQATPGQVVGIESSGVRVKTGDSTLILNLVELPEDSQGPRLPRFKIGTRFGINLHEHILQLQQQILELRCIEKTS</sequence>
<evidence type="ECO:0000256" key="2">
    <source>
        <dbReference type="ARBA" id="ARBA00012261"/>
    </source>
</evidence>
<evidence type="ECO:0000256" key="3">
    <source>
        <dbReference type="ARBA" id="ARBA00022679"/>
    </source>
</evidence>
<proteinExistence type="inferred from homology"/>
<dbReference type="GO" id="GO:0004479">
    <property type="term" value="F:methionyl-tRNA formyltransferase activity"/>
    <property type="evidence" value="ECO:0007669"/>
    <property type="project" value="UniProtKB-EC"/>
</dbReference>
<evidence type="ECO:0000256" key="4">
    <source>
        <dbReference type="ARBA" id="ARBA00022917"/>
    </source>
</evidence>
<keyword evidence="3" id="KW-0808">Transferase</keyword>
<dbReference type="InterPro" id="IPR041711">
    <property type="entry name" value="Met-tRNA-FMT_N"/>
</dbReference>
<dbReference type="GO" id="GO:0005829">
    <property type="term" value="C:cytosol"/>
    <property type="evidence" value="ECO:0007669"/>
    <property type="project" value="TreeGrafter"/>
</dbReference>
<dbReference type="PANTHER" id="PTHR11138:SF5">
    <property type="entry name" value="METHIONYL-TRNA FORMYLTRANSFERASE, MITOCHONDRIAL"/>
    <property type="match status" value="1"/>
</dbReference>
<protein>
    <recommendedName>
        <fullName evidence="2">methionyl-tRNA formyltransferase</fullName>
        <ecNumber evidence="2">2.1.2.9</ecNumber>
    </recommendedName>
</protein>
<evidence type="ECO:0000259" key="5">
    <source>
        <dbReference type="Pfam" id="PF00551"/>
    </source>
</evidence>
<comment type="similarity">
    <text evidence="1">Belongs to the Fmt family.</text>
</comment>
<dbReference type="EC" id="2.1.2.9" evidence="2"/>
<dbReference type="InterPro" id="IPR002376">
    <property type="entry name" value="Formyl_transf_N"/>
</dbReference>
<dbReference type="Gene3D" id="3.40.50.12230">
    <property type="match status" value="1"/>
</dbReference>
<keyword evidence="8" id="KW-1185">Reference proteome</keyword>
<dbReference type="KEGG" id="pef:A7E78_05540"/>
<dbReference type="Proteomes" id="UP000182517">
    <property type="component" value="Chromosome"/>
</dbReference>
<dbReference type="SUPFAM" id="SSF50486">
    <property type="entry name" value="FMT C-terminal domain-like"/>
    <property type="match status" value="1"/>
</dbReference>
<evidence type="ECO:0000256" key="1">
    <source>
        <dbReference type="ARBA" id="ARBA00010699"/>
    </source>
</evidence>
<dbReference type="AlphaFoldDB" id="A0A1L3GN34"/>
<dbReference type="EMBL" id="CP015519">
    <property type="protein sequence ID" value="APG27353.1"/>
    <property type="molecule type" value="Genomic_DNA"/>
</dbReference>
<dbReference type="SUPFAM" id="SSF53328">
    <property type="entry name" value="Formyltransferase"/>
    <property type="match status" value="1"/>
</dbReference>
<dbReference type="OrthoDB" id="5405975at2"/>
<dbReference type="InterPro" id="IPR036477">
    <property type="entry name" value="Formyl_transf_N_sf"/>
</dbReference>
<dbReference type="Pfam" id="PF02911">
    <property type="entry name" value="Formyl_trans_C"/>
    <property type="match status" value="1"/>
</dbReference>
<feature type="domain" description="Formyl transferase N-terminal" evidence="5">
    <location>
        <begin position="7"/>
        <end position="160"/>
    </location>
</feature>
<dbReference type="InterPro" id="IPR005793">
    <property type="entry name" value="Formyl_trans_C"/>
</dbReference>
<dbReference type="CDD" id="cd08646">
    <property type="entry name" value="FMT_core_Met-tRNA-FMT_N"/>
    <property type="match status" value="1"/>
</dbReference>